<name>A0A9E7DKT7_9FIRM</name>
<dbReference type="KEGG" id="fms:M1R53_02925"/>
<accession>A0A9E7DKT7</accession>
<keyword evidence="2" id="KW-0479">Metal-binding</keyword>
<dbReference type="PANTHER" id="PTHR46233">
    <property type="entry name" value="HYDROXYACYLGLUTATHIONE HYDROLASE GLOC"/>
    <property type="match status" value="1"/>
</dbReference>
<evidence type="ECO:0000313" key="8">
    <source>
        <dbReference type="Proteomes" id="UP000831151"/>
    </source>
</evidence>
<feature type="domain" description="Metallo-beta-lactamase" evidence="6">
    <location>
        <begin position="12"/>
        <end position="188"/>
    </location>
</feature>
<comment type="cofactor">
    <cofactor evidence="1">
        <name>Zn(2+)</name>
        <dbReference type="ChEBI" id="CHEBI:29105"/>
    </cofactor>
</comment>
<evidence type="ECO:0000256" key="2">
    <source>
        <dbReference type="ARBA" id="ARBA00022723"/>
    </source>
</evidence>
<proteinExistence type="predicted"/>
<organism evidence="7 8">
    <name type="scientific">Fenollaria massiliensis</name>
    <dbReference type="NCBI Taxonomy" id="938288"/>
    <lineage>
        <taxon>Bacteria</taxon>
        <taxon>Bacillati</taxon>
        <taxon>Bacillota</taxon>
        <taxon>Clostridia</taxon>
        <taxon>Eubacteriales</taxon>
        <taxon>Fenollaria</taxon>
    </lineage>
</organism>
<evidence type="ECO:0000256" key="1">
    <source>
        <dbReference type="ARBA" id="ARBA00001947"/>
    </source>
</evidence>
<evidence type="ECO:0000313" key="7">
    <source>
        <dbReference type="EMBL" id="UQK59612.1"/>
    </source>
</evidence>
<gene>
    <name evidence="7" type="ORF">M1R53_02925</name>
</gene>
<dbReference type="RefSeq" id="WP_019214639.1">
    <property type="nucleotide sequence ID" value="NZ_CP096649.1"/>
</dbReference>
<evidence type="ECO:0000256" key="4">
    <source>
        <dbReference type="ARBA" id="ARBA00022833"/>
    </source>
</evidence>
<dbReference type="GO" id="GO:0016787">
    <property type="term" value="F:hydrolase activity"/>
    <property type="evidence" value="ECO:0007669"/>
    <property type="project" value="UniProtKB-KW"/>
</dbReference>
<dbReference type="AlphaFoldDB" id="A0A9E7DKT7"/>
<reference evidence="7" key="1">
    <citation type="submission" date="2022-04" db="EMBL/GenBank/DDBJ databases">
        <title>Complete genome sequences of Ezakiella coagulans and Fenollaria massiliensis.</title>
        <authorList>
            <person name="France M.T."/>
            <person name="Clifford J."/>
            <person name="Narina S."/>
            <person name="Rutt L."/>
            <person name="Ravel J."/>
        </authorList>
    </citation>
    <scope>NUCLEOTIDE SEQUENCE</scope>
    <source>
        <strain evidence="7">C0061C2</strain>
    </source>
</reference>
<dbReference type="CDD" id="cd06262">
    <property type="entry name" value="metallo-hydrolase-like_MBL-fold"/>
    <property type="match status" value="1"/>
</dbReference>
<dbReference type="SMART" id="SM00849">
    <property type="entry name" value="Lactamase_B"/>
    <property type="match status" value="1"/>
</dbReference>
<dbReference type="InterPro" id="IPR051453">
    <property type="entry name" value="MBL_Glyoxalase_II"/>
</dbReference>
<dbReference type="PANTHER" id="PTHR46233:SF3">
    <property type="entry name" value="HYDROXYACYLGLUTATHIONE HYDROLASE GLOC"/>
    <property type="match status" value="1"/>
</dbReference>
<protein>
    <submittedName>
        <fullName evidence="7">MBL fold metallo-hydrolase</fullName>
    </submittedName>
</protein>
<sequence>MNIFKKNVGVYGSNSYIISNDDGDAIIIDVGGNADDLYAYMKEHNLNLKAILLTHGHFDHVLGVNALRKLTGAPSYISKDDYDMTQRTDFMLNDKMRNYIDEPINIDHTIDKEGPMKFGSIELNVIKTPGHTKGGLTYQIGDNLFVGDTIFFHSVGRSDLYGGDEAELMDSVNKVLNLEGNYTIYPGHSMNTSSEEERANNPYVNAKRS</sequence>
<keyword evidence="4" id="KW-0862">Zinc</keyword>
<evidence type="ECO:0000256" key="5">
    <source>
        <dbReference type="SAM" id="MobiDB-lite"/>
    </source>
</evidence>
<feature type="region of interest" description="Disordered" evidence="5">
    <location>
        <begin position="187"/>
        <end position="209"/>
    </location>
</feature>
<keyword evidence="3" id="KW-0378">Hydrolase</keyword>
<evidence type="ECO:0000256" key="3">
    <source>
        <dbReference type="ARBA" id="ARBA00022801"/>
    </source>
</evidence>
<dbReference type="Proteomes" id="UP000831151">
    <property type="component" value="Chromosome"/>
</dbReference>
<keyword evidence="8" id="KW-1185">Reference proteome</keyword>
<dbReference type="Pfam" id="PF00753">
    <property type="entry name" value="Lactamase_B"/>
    <property type="match status" value="1"/>
</dbReference>
<dbReference type="GO" id="GO:0046872">
    <property type="term" value="F:metal ion binding"/>
    <property type="evidence" value="ECO:0007669"/>
    <property type="project" value="UniProtKB-KW"/>
</dbReference>
<dbReference type="Gene3D" id="3.60.15.10">
    <property type="entry name" value="Ribonuclease Z/Hydroxyacylglutathione hydrolase-like"/>
    <property type="match status" value="1"/>
</dbReference>
<evidence type="ECO:0000259" key="6">
    <source>
        <dbReference type="SMART" id="SM00849"/>
    </source>
</evidence>
<dbReference type="InterPro" id="IPR036866">
    <property type="entry name" value="RibonucZ/Hydroxyglut_hydro"/>
</dbReference>
<dbReference type="InterPro" id="IPR001279">
    <property type="entry name" value="Metallo-B-lactamas"/>
</dbReference>
<dbReference type="SUPFAM" id="SSF56281">
    <property type="entry name" value="Metallo-hydrolase/oxidoreductase"/>
    <property type="match status" value="1"/>
</dbReference>
<dbReference type="EMBL" id="CP096649">
    <property type="protein sequence ID" value="UQK59612.1"/>
    <property type="molecule type" value="Genomic_DNA"/>
</dbReference>